<evidence type="ECO:0000313" key="2">
    <source>
        <dbReference type="EMBL" id="KPI85682.1"/>
    </source>
</evidence>
<keyword evidence="3" id="KW-1185">Reference proteome</keyword>
<keyword evidence="1" id="KW-0472">Membrane</keyword>
<dbReference type="OrthoDB" id="265403at2759"/>
<evidence type="ECO:0000313" key="3">
    <source>
        <dbReference type="Proteomes" id="UP000038009"/>
    </source>
</evidence>
<dbReference type="OMA" id="ASIRTIW"/>
<accession>A0A0N1IJG5</accession>
<dbReference type="Proteomes" id="UP000038009">
    <property type="component" value="Unassembled WGS sequence"/>
</dbReference>
<dbReference type="AlphaFoldDB" id="A0A0N1IJG5"/>
<comment type="caution">
    <text evidence="2">The sequence shown here is derived from an EMBL/GenBank/DDBJ whole genome shotgun (WGS) entry which is preliminary data.</text>
</comment>
<name>A0A0N1IJG5_LEPSE</name>
<sequence>MQPLFHQLLALTGKGSDDSTNCNHGLWNATTEICDCANGWATDWTNQDILGGHMVFCNSQASTPAPGNTSAATVKSPLSIPTRWVLGVAVVAAAVIALGILCFCCCRRCCRDDSGKKHREMEDVEQHRQQQCRLEELRRCQHEGEADRQREVLLRQQMGSPEMQWCLRAASVAGGLPRDNPTNFAAAPTNSQLFSHPASVGQPFTMTGRSGELAELPAFSDPNTLVRCAPPRARYQTMLTEPSLGLYDSDGNCAITGMPSERVYTGNMGSSPRMPVTSGTVGEAWPFASQRHVEPYDSRNPY</sequence>
<dbReference type="VEuPathDB" id="TriTrypDB:Lsey_0172_0140"/>
<gene>
    <name evidence="2" type="ORF">ABL78_5262</name>
</gene>
<proteinExistence type="predicted"/>
<keyword evidence="1" id="KW-0812">Transmembrane</keyword>
<keyword evidence="1" id="KW-1133">Transmembrane helix</keyword>
<feature type="transmembrane region" description="Helical" evidence="1">
    <location>
        <begin position="84"/>
        <end position="106"/>
    </location>
</feature>
<dbReference type="EMBL" id="LJSK01000172">
    <property type="protein sequence ID" value="KPI85682.1"/>
    <property type="molecule type" value="Genomic_DNA"/>
</dbReference>
<organism evidence="2 3">
    <name type="scientific">Leptomonas seymouri</name>
    <dbReference type="NCBI Taxonomy" id="5684"/>
    <lineage>
        <taxon>Eukaryota</taxon>
        <taxon>Discoba</taxon>
        <taxon>Euglenozoa</taxon>
        <taxon>Kinetoplastea</taxon>
        <taxon>Metakinetoplastina</taxon>
        <taxon>Trypanosomatida</taxon>
        <taxon>Trypanosomatidae</taxon>
        <taxon>Leishmaniinae</taxon>
        <taxon>Leptomonas</taxon>
    </lineage>
</organism>
<evidence type="ECO:0000256" key="1">
    <source>
        <dbReference type="SAM" id="Phobius"/>
    </source>
</evidence>
<protein>
    <submittedName>
        <fullName evidence="2">Uncharacterized protein</fullName>
    </submittedName>
</protein>
<reference evidence="2 3" key="1">
    <citation type="journal article" date="2015" name="PLoS Pathog.">
        <title>Leptomonas seymouri: Adaptations to the Dixenous Life Cycle Analyzed by Genome Sequencing, Transcriptome Profiling and Co-infection with Leishmania donovani.</title>
        <authorList>
            <person name="Kraeva N."/>
            <person name="Butenko A."/>
            <person name="Hlavacova J."/>
            <person name="Kostygov A."/>
            <person name="Myskova J."/>
            <person name="Grybchuk D."/>
            <person name="Lestinova T."/>
            <person name="Votypka J."/>
            <person name="Volf P."/>
            <person name="Opperdoes F."/>
            <person name="Flegontov P."/>
            <person name="Lukes J."/>
            <person name="Yurchenko V."/>
        </authorList>
    </citation>
    <scope>NUCLEOTIDE SEQUENCE [LARGE SCALE GENOMIC DNA]</scope>
    <source>
        <strain evidence="2 3">ATCC 30220</strain>
    </source>
</reference>